<feature type="binding site" evidence="4">
    <location>
        <position position="76"/>
    </location>
    <ligand>
        <name>AMP</name>
        <dbReference type="ChEBI" id="CHEBI:456215"/>
    </ligand>
</feature>
<keyword evidence="2 6" id="KW-0378">Hydrolase</keyword>
<proteinExistence type="inferred from homology"/>
<feature type="binding site" evidence="4">
    <location>
        <begin position="35"/>
        <end position="39"/>
    </location>
    <ligand>
        <name>AMP</name>
        <dbReference type="ChEBI" id="CHEBI:456215"/>
    </ligand>
</feature>
<accession>A0A8E0VEK0</accession>
<dbReference type="Proteomes" id="UP000728185">
    <property type="component" value="Unassembled WGS sequence"/>
</dbReference>
<dbReference type="InterPro" id="IPR023174">
    <property type="entry name" value="PDEase_CS"/>
</dbReference>
<dbReference type="PROSITE" id="PS51845">
    <property type="entry name" value="PDEASE_I_2"/>
    <property type="match status" value="1"/>
</dbReference>
<dbReference type="InterPro" id="IPR002073">
    <property type="entry name" value="PDEase_catalytic_dom"/>
</dbReference>
<protein>
    <recommendedName>
        <fullName evidence="6">Phosphodiesterase</fullName>
        <ecNumber evidence="6">3.1.4.-</ecNumber>
    </recommendedName>
</protein>
<evidence type="ECO:0000313" key="10">
    <source>
        <dbReference type="Proteomes" id="UP000728185"/>
    </source>
</evidence>
<evidence type="ECO:0000256" key="2">
    <source>
        <dbReference type="ARBA" id="ARBA00022801"/>
    </source>
</evidence>
<evidence type="ECO:0000256" key="6">
    <source>
        <dbReference type="RuleBase" id="RU363067"/>
    </source>
</evidence>
<dbReference type="GO" id="GO:0007165">
    <property type="term" value="P:signal transduction"/>
    <property type="evidence" value="ECO:0007669"/>
    <property type="project" value="InterPro"/>
</dbReference>
<feature type="region of interest" description="Disordered" evidence="7">
    <location>
        <begin position="425"/>
        <end position="452"/>
    </location>
</feature>
<feature type="binding site" evidence="5">
    <location>
        <position position="39"/>
    </location>
    <ligand>
        <name>Zn(2+)</name>
        <dbReference type="ChEBI" id="CHEBI:29105"/>
        <label>1</label>
    </ligand>
</feature>
<evidence type="ECO:0000256" key="3">
    <source>
        <dbReference type="PIRSR" id="PIRSR623088-1"/>
    </source>
</evidence>
<evidence type="ECO:0000256" key="5">
    <source>
        <dbReference type="PIRSR" id="PIRSR623088-3"/>
    </source>
</evidence>
<keyword evidence="10" id="KW-1185">Reference proteome</keyword>
<feature type="binding site" evidence="5">
    <location>
        <position position="217"/>
    </location>
    <ligand>
        <name>Zn(2+)</name>
        <dbReference type="ChEBI" id="CHEBI:29105"/>
        <label>1</label>
    </ligand>
</feature>
<dbReference type="GO" id="GO:0046872">
    <property type="term" value="F:metal ion binding"/>
    <property type="evidence" value="ECO:0007669"/>
    <property type="project" value="UniProtKB-KW"/>
</dbReference>
<feature type="binding site" evidence="4">
    <location>
        <position position="268"/>
    </location>
    <ligand>
        <name>AMP</name>
        <dbReference type="ChEBI" id="CHEBI:456215"/>
    </ligand>
</feature>
<dbReference type="Gene3D" id="1.10.1300.10">
    <property type="entry name" value="3'5'-cyclic nucleotide phosphodiesterase, catalytic domain"/>
    <property type="match status" value="1"/>
</dbReference>
<name>A0A8E0VEK0_9TREM</name>
<dbReference type="EC" id="3.1.4.-" evidence="6"/>
<dbReference type="EMBL" id="LUCM01010695">
    <property type="protein sequence ID" value="KAA0185136.1"/>
    <property type="molecule type" value="Genomic_DNA"/>
</dbReference>
<comment type="cofactor">
    <cofactor evidence="6">
        <name>a divalent metal cation</name>
        <dbReference type="ChEBI" id="CHEBI:60240"/>
    </cofactor>
    <text evidence="6">Binds 2 divalent metal cations per subunit. Site 1 may preferentially bind zinc ions, while site 2 has a preference for magnesium and/or manganese ions.</text>
</comment>
<feature type="binding site" evidence="4">
    <location>
        <position position="217"/>
    </location>
    <ligand>
        <name>AMP</name>
        <dbReference type="ChEBI" id="CHEBI:456215"/>
    </ligand>
</feature>
<comment type="caution">
    <text evidence="9">The sequence shown here is derived from an EMBL/GenBank/DDBJ whole genome shotgun (WGS) entry which is preliminary data.</text>
</comment>
<feature type="domain" description="PDEase" evidence="8">
    <location>
        <begin position="1"/>
        <end position="310"/>
    </location>
</feature>
<dbReference type="InterPro" id="IPR023088">
    <property type="entry name" value="PDEase"/>
</dbReference>
<dbReference type="PROSITE" id="PS00126">
    <property type="entry name" value="PDEASE_I_1"/>
    <property type="match status" value="1"/>
</dbReference>
<evidence type="ECO:0000256" key="4">
    <source>
        <dbReference type="PIRSR" id="PIRSR623088-2"/>
    </source>
</evidence>
<reference evidence="9" key="1">
    <citation type="submission" date="2019-05" db="EMBL/GenBank/DDBJ databases">
        <title>Annotation for the trematode Fasciolopsis buski.</title>
        <authorList>
            <person name="Choi Y.-J."/>
        </authorList>
    </citation>
    <scope>NUCLEOTIDE SEQUENCE</scope>
    <source>
        <strain evidence="9">HT</strain>
        <tissue evidence="9">Whole worm</tissue>
    </source>
</reference>
<evidence type="ECO:0000256" key="7">
    <source>
        <dbReference type="SAM" id="MobiDB-lite"/>
    </source>
</evidence>
<dbReference type="CDD" id="cd00077">
    <property type="entry name" value="HDc"/>
    <property type="match status" value="1"/>
</dbReference>
<dbReference type="GO" id="GO:0004114">
    <property type="term" value="F:3',5'-cyclic-nucleotide phosphodiesterase activity"/>
    <property type="evidence" value="ECO:0007669"/>
    <property type="project" value="InterPro"/>
</dbReference>
<gene>
    <name evidence="9" type="ORF">FBUS_01260</name>
</gene>
<dbReference type="InterPro" id="IPR003607">
    <property type="entry name" value="HD/PDEase_dom"/>
</dbReference>
<dbReference type="InterPro" id="IPR036971">
    <property type="entry name" value="PDEase_catalytic_dom_sf"/>
</dbReference>
<dbReference type="AlphaFoldDB" id="A0A8E0VEK0"/>
<dbReference type="Pfam" id="PF00233">
    <property type="entry name" value="PDEase_I"/>
    <property type="match status" value="1"/>
</dbReference>
<sequence>MFVDLNLPQLCQFPLEVLEAWLLAVYRRYNDVPFHNFKHAFMVTQMMYSIIKQADLVSCLNPLDLLILLFSALSHDLDHPGYTNSYQVNRRSWLALRYNDISPLENHHCAVAFDLISIPATNILVGLSQSEYLWFRKAAIRCILATDMATHKDCVEQFRNVLPKLVSPTPTHRLESSILSDDSIVEPSNGMEQLRVRLAEDPDSRLVVLFILLKTCDISNEVRPTSVADPWLDCLLDEFFAQAQTEKSLGLPVLPHMDPEKVTRAGSQIGFIKFVLLPLLQDLCTLLPGLKCLESSAKNRLLYFELMERETEKPDTRSWTQVPFVPNSPGNFCSPSNPDTEIKSTQPALSHSTITHNPLWLLPSRTDPASHRINKLRCLSTPVRPDFASVAAPLSPEVSSQTARLTMSRCACRYSTGELSTRLHGPLISSTREAVGSKRHHSQPQQQQQQQYEFGTSTLFQSEIICNGQRQHIKSSEAEPLLSESVVVVAAAVAAAAAAVSRRSSTGSMVAALN</sequence>
<dbReference type="SUPFAM" id="SSF109604">
    <property type="entry name" value="HD-domain/PDEase-like"/>
    <property type="match status" value="1"/>
</dbReference>
<feature type="active site" description="Proton donor" evidence="3">
    <location>
        <position position="35"/>
    </location>
</feature>
<comment type="similarity">
    <text evidence="6">Belongs to the cyclic nucleotide phosphodiesterase family.</text>
</comment>
<evidence type="ECO:0000259" key="8">
    <source>
        <dbReference type="PROSITE" id="PS51845"/>
    </source>
</evidence>
<dbReference type="PANTHER" id="PTHR11347">
    <property type="entry name" value="CYCLIC NUCLEOTIDE PHOSPHODIESTERASE"/>
    <property type="match status" value="1"/>
</dbReference>
<dbReference type="PRINTS" id="PR00387">
    <property type="entry name" value="PDIESTERASE1"/>
</dbReference>
<feature type="binding site" evidence="5">
    <location>
        <position position="76"/>
    </location>
    <ligand>
        <name>Zn(2+)</name>
        <dbReference type="ChEBI" id="CHEBI:29105"/>
        <label>1</label>
    </ligand>
</feature>
<evidence type="ECO:0000313" key="9">
    <source>
        <dbReference type="EMBL" id="KAA0185136.1"/>
    </source>
</evidence>
<organism evidence="9 10">
    <name type="scientific">Fasciolopsis buskii</name>
    <dbReference type="NCBI Taxonomy" id="27845"/>
    <lineage>
        <taxon>Eukaryota</taxon>
        <taxon>Metazoa</taxon>
        <taxon>Spiralia</taxon>
        <taxon>Lophotrochozoa</taxon>
        <taxon>Platyhelminthes</taxon>
        <taxon>Trematoda</taxon>
        <taxon>Digenea</taxon>
        <taxon>Plagiorchiida</taxon>
        <taxon>Echinostomata</taxon>
        <taxon>Echinostomatoidea</taxon>
        <taxon>Fasciolidae</taxon>
        <taxon>Fasciolopsis</taxon>
    </lineage>
</organism>
<feature type="binding site" evidence="5">
    <location>
        <position position="76"/>
    </location>
    <ligand>
        <name>Zn(2+)</name>
        <dbReference type="ChEBI" id="CHEBI:29105"/>
        <label>2</label>
    </ligand>
</feature>
<keyword evidence="1 5" id="KW-0479">Metal-binding</keyword>
<evidence type="ECO:0000256" key="1">
    <source>
        <dbReference type="ARBA" id="ARBA00022723"/>
    </source>
</evidence>
<dbReference type="OrthoDB" id="546632at2759"/>
<feature type="binding site" evidence="5">
    <location>
        <position position="75"/>
    </location>
    <ligand>
        <name>Zn(2+)</name>
        <dbReference type="ChEBI" id="CHEBI:29105"/>
        <label>1</label>
    </ligand>
</feature>